<dbReference type="CDD" id="cd18722">
    <property type="entry name" value="PIN_NicB-like"/>
    <property type="match status" value="1"/>
</dbReference>
<name>T1D3B3_9HELI</name>
<dbReference type="Gene3D" id="3.40.50.1010">
    <property type="entry name" value="5'-nuclease"/>
    <property type="match status" value="1"/>
</dbReference>
<dbReference type="Proteomes" id="UP000018143">
    <property type="component" value="Unassembled WGS sequence"/>
</dbReference>
<reference evidence="2 3" key="1">
    <citation type="journal article" date="2013" name="Genome Announc.">
        <title>Draft Genome Sequence of Helicobacter fennelliae Strain MRY12-0050, Isolated from a Bacteremia Patient.</title>
        <authorList>
            <person name="Rimbara E."/>
            <person name="Matsui M."/>
            <person name="Mori S."/>
            <person name="Suzuki S."/>
            <person name="Suzuki M."/>
            <person name="Kim H."/>
            <person name="Sekizuka T."/>
            <person name="Kuroda M."/>
            <person name="Shibayama K."/>
        </authorList>
    </citation>
    <scope>NUCLEOTIDE SEQUENCE [LARGE SCALE GENOMIC DNA]</scope>
    <source>
        <strain evidence="2 3">MRY12-0050</strain>
    </source>
</reference>
<organism evidence="2 3">
    <name type="scientific">Helicobacter fennelliae MRY12-0050</name>
    <dbReference type="NCBI Taxonomy" id="1325130"/>
    <lineage>
        <taxon>Bacteria</taxon>
        <taxon>Pseudomonadati</taxon>
        <taxon>Campylobacterota</taxon>
        <taxon>Epsilonproteobacteria</taxon>
        <taxon>Campylobacterales</taxon>
        <taxon>Helicobacteraceae</taxon>
        <taxon>Helicobacter</taxon>
    </lineage>
</organism>
<keyword evidence="3" id="KW-1185">Reference proteome</keyword>
<gene>
    <name evidence="2" type="ORF">HFN_0911</name>
</gene>
<comment type="caution">
    <text evidence="2">The sequence shown here is derived from an EMBL/GenBank/DDBJ whole genome shotgun (WGS) entry which is preliminary data.</text>
</comment>
<accession>T1D3B3</accession>
<feature type="domain" description="NYN" evidence="1">
    <location>
        <begin position="2"/>
        <end position="145"/>
    </location>
</feature>
<dbReference type="AlphaFoldDB" id="T1D3B3"/>
<sequence length="147" mass="17506">MRVITYIDGFNLYHSIKDLGSNREYLKWQNINKLSARFLSRNDEIIKIKFFTAYPKWKPQSYIRHQNYVAILQDLGVEVIMGHFKLKRVFCHNCKQEIKKHEEKQTDVNIATHIVNDMYQHKPDIIQLISGDTDLIPPLKIAQEKRH</sequence>
<dbReference type="OrthoDB" id="9809421at2"/>
<dbReference type="InterPro" id="IPR021139">
    <property type="entry name" value="NYN"/>
</dbReference>
<evidence type="ECO:0000313" key="3">
    <source>
        <dbReference type="Proteomes" id="UP000018143"/>
    </source>
</evidence>
<dbReference type="RefSeq" id="WP_023949179.1">
    <property type="nucleotide sequence ID" value="NZ_BASD01000026.1"/>
</dbReference>
<proteinExistence type="predicted"/>
<protein>
    <recommendedName>
        <fullName evidence="1">NYN domain-containing protein</fullName>
    </recommendedName>
</protein>
<evidence type="ECO:0000313" key="2">
    <source>
        <dbReference type="EMBL" id="GAD19671.1"/>
    </source>
</evidence>
<dbReference type="STRING" id="1325130.HFN_0911"/>
<dbReference type="GO" id="GO:0004540">
    <property type="term" value="F:RNA nuclease activity"/>
    <property type="evidence" value="ECO:0007669"/>
    <property type="project" value="InterPro"/>
</dbReference>
<evidence type="ECO:0000259" key="1">
    <source>
        <dbReference type="Pfam" id="PF01936"/>
    </source>
</evidence>
<dbReference type="Pfam" id="PF01936">
    <property type="entry name" value="NYN"/>
    <property type="match status" value="1"/>
</dbReference>
<dbReference type="eggNOG" id="COG1432">
    <property type="taxonomic scope" value="Bacteria"/>
</dbReference>
<dbReference type="EMBL" id="BASD01000026">
    <property type="protein sequence ID" value="GAD19671.1"/>
    <property type="molecule type" value="Genomic_DNA"/>
</dbReference>